<protein>
    <submittedName>
        <fullName evidence="1">Uncharacterized protein</fullName>
    </submittedName>
</protein>
<dbReference type="EMBL" id="CP003059">
    <property type="protein sequence ID" value="AEP36325.1"/>
    <property type="molecule type" value="Genomic_DNA"/>
</dbReference>
<evidence type="ECO:0000313" key="2">
    <source>
        <dbReference type="Proteomes" id="UP000009284"/>
    </source>
</evidence>
<accession>G4QAL5</accession>
<proteinExistence type="predicted"/>
<reference evidence="1 2" key="2">
    <citation type="journal article" date="2012" name="PLoS ONE">
        <title>Genomic characterization of the taylorella genus.</title>
        <authorList>
            <person name="Hebert L."/>
            <person name="Moumen B."/>
            <person name="Pons N."/>
            <person name="Duquesne F."/>
            <person name="Breuil M.F."/>
            <person name="Goux D."/>
            <person name="Batto J.M."/>
            <person name="Laugier C."/>
            <person name="Renault P."/>
            <person name="Petry S."/>
        </authorList>
    </citation>
    <scope>NUCLEOTIDE SEQUENCE [LARGE SCALE GENOMIC DNA]</scope>
    <source>
        <strain evidence="1 2">MCE3</strain>
    </source>
</reference>
<keyword evidence="2" id="KW-1185">Reference proteome</keyword>
<name>G4QAL5_TAYAM</name>
<dbReference type="HOGENOM" id="CLU_2902755_0_0_4"/>
<reference key="1">
    <citation type="submission" date="2011-09" db="EMBL/GenBank/DDBJ databases">
        <title>Genomic characterization of the Taylorella genus.</title>
        <authorList>
            <person name="Hebert L."/>
            <person name="Moumen B."/>
            <person name="Pons N."/>
            <person name="Duquesne F."/>
            <person name="Breuil M.-F."/>
            <person name="Goux D."/>
            <person name="Batto J.-M."/>
            <person name="Renault P."/>
            <person name="Laugier C."/>
            <person name="Petry S."/>
        </authorList>
    </citation>
    <scope>NUCLEOTIDE SEQUENCE</scope>
    <source>
        <strain>MCE3</strain>
    </source>
</reference>
<organism evidence="1 2">
    <name type="scientific">Taylorella asinigenitalis (strain MCE3)</name>
    <dbReference type="NCBI Taxonomy" id="1008459"/>
    <lineage>
        <taxon>Bacteria</taxon>
        <taxon>Pseudomonadati</taxon>
        <taxon>Pseudomonadota</taxon>
        <taxon>Betaproteobacteria</taxon>
        <taxon>Burkholderiales</taxon>
        <taxon>Alcaligenaceae</taxon>
        <taxon>Taylorella</taxon>
    </lineage>
</organism>
<dbReference type="KEGG" id="tas:TASI_0550"/>
<sequence>MLEKADIPKTKSAPIAPEAACARSLAKRTLSQTIRRVENTTPALLNISDTTERLNRNMKRIE</sequence>
<gene>
    <name evidence="1" type="ordered locus">TASI_0550</name>
</gene>
<evidence type="ECO:0000313" key="1">
    <source>
        <dbReference type="EMBL" id="AEP36325.1"/>
    </source>
</evidence>
<dbReference type="Proteomes" id="UP000009284">
    <property type="component" value="Chromosome"/>
</dbReference>
<dbReference type="STRING" id="1008459.TASI_0550"/>
<dbReference type="AlphaFoldDB" id="G4QAL5"/>